<dbReference type="GO" id="GO:0032259">
    <property type="term" value="P:methylation"/>
    <property type="evidence" value="ECO:0007669"/>
    <property type="project" value="UniProtKB-KW"/>
</dbReference>
<keyword evidence="2" id="KW-0808">Transferase</keyword>
<evidence type="ECO:0000313" key="2">
    <source>
        <dbReference type="EMBL" id="QUT05678.1"/>
    </source>
</evidence>
<keyword evidence="3" id="KW-1185">Reference proteome</keyword>
<dbReference type="Pfam" id="PF08241">
    <property type="entry name" value="Methyltransf_11"/>
    <property type="match status" value="1"/>
</dbReference>
<sequence length="248" mass="27403">MEKSSRNRAPLYSAGKAVRNALRRLGSRWRWAARSEPLSRNFGFDRGTPIDRHYIELFLGSHAHRIAGRVLEIGDATYSRRFGVEAVSQQEVLHVHPGNPVATIVGDISDPLTLEDAAFDCIILTQTIHLIYDMKAALLQIRRALKPGGVLLLTAPGITPLDQYEWQTTWYWSLSPIALQRLVDEVFGSGSSQFSNYGNFYAASAFIDGAALEEVNMHKLTGYDPVFPVIVAACATKMPAAVNESARS</sequence>
<accession>A0A975K6G4</accession>
<dbReference type="KEGG" id="spph:KFK14_22465"/>
<reference evidence="2" key="1">
    <citation type="submission" date="2021-04" db="EMBL/GenBank/DDBJ databases">
        <title>Isolation of p-tert-butylphenol degrading bacteria Sphingobium phenoxybenzoativorans Tas13 from active sludge.</title>
        <authorList>
            <person name="Li Y."/>
        </authorList>
    </citation>
    <scope>NUCLEOTIDE SEQUENCE</scope>
    <source>
        <strain evidence="2">Tas13</strain>
    </source>
</reference>
<dbReference type="AlphaFoldDB" id="A0A975K6G4"/>
<organism evidence="2 3">
    <name type="scientific">Sphingobium phenoxybenzoativorans</name>
    <dbReference type="NCBI Taxonomy" id="1592790"/>
    <lineage>
        <taxon>Bacteria</taxon>
        <taxon>Pseudomonadati</taxon>
        <taxon>Pseudomonadota</taxon>
        <taxon>Alphaproteobacteria</taxon>
        <taxon>Sphingomonadales</taxon>
        <taxon>Sphingomonadaceae</taxon>
        <taxon>Sphingobium</taxon>
    </lineage>
</organism>
<dbReference type="SUPFAM" id="SSF53335">
    <property type="entry name" value="S-adenosyl-L-methionine-dependent methyltransferases"/>
    <property type="match status" value="1"/>
</dbReference>
<dbReference type="CDD" id="cd02440">
    <property type="entry name" value="AdoMet_MTases"/>
    <property type="match status" value="1"/>
</dbReference>
<dbReference type="RefSeq" id="WP_212609202.1">
    <property type="nucleotide sequence ID" value="NZ_CP073910.1"/>
</dbReference>
<dbReference type="Proteomes" id="UP000681425">
    <property type="component" value="Chromosome"/>
</dbReference>
<dbReference type="Gene3D" id="3.40.50.150">
    <property type="entry name" value="Vaccinia Virus protein VP39"/>
    <property type="match status" value="1"/>
</dbReference>
<dbReference type="InterPro" id="IPR029063">
    <property type="entry name" value="SAM-dependent_MTases_sf"/>
</dbReference>
<feature type="domain" description="Methyltransferase type 11" evidence="1">
    <location>
        <begin position="98"/>
        <end position="152"/>
    </location>
</feature>
<evidence type="ECO:0000259" key="1">
    <source>
        <dbReference type="Pfam" id="PF08241"/>
    </source>
</evidence>
<gene>
    <name evidence="2" type="ORF">KFK14_22465</name>
</gene>
<proteinExistence type="predicted"/>
<dbReference type="EMBL" id="CP073910">
    <property type="protein sequence ID" value="QUT05678.1"/>
    <property type="molecule type" value="Genomic_DNA"/>
</dbReference>
<name>A0A975K6G4_9SPHN</name>
<dbReference type="GO" id="GO:0008757">
    <property type="term" value="F:S-adenosylmethionine-dependent methyltransferase activity"/>
    <property type="evidence" value="ECO:0007669"/>
    <property type="project" value="InterPro"/>
</dbReference>
<evidence type="ECO:0000313" key="3">
    <source>
        <dbReference type="Proteomes" id="UP000681425"/>
    </source>
</evidence>
<protein>
    <submittedName>
        <fullName evidence="2">Methyltransferase domain-containing protein</fullName>
    </submittedName>
</protein>
<dbReference type="InterPro" id="IPR013216">
    <property type="entry name" value="Methyltransf_11"/>
</dbReference>
<keyword evidence="2" id="KW-0489">Methyltransferase</keyword>